<evidence type="ECO:0000256" key="4">
    <source>
        <dbReference type="ARBA" id="ARBA00022475"/>
    </source>
</evidence>
<keyword evidence="4" id="KW-1003">Cell membrane</keyword>
<dbReference type="PANTHER" id="PTHR21716">
    <property type="entry name" value="TRANSMEMBRANE PROTEIN"/>
    <property type="match status" value="1"/>
</dbReference>
<feature type="region of interest" description="Disordered" evidence="8">
    <location>
        <begin position="1"/>
        <end position="23"/>
    </location>
</feature>
<keyword evidence="6 9" id="KW-1133">Transmembrane helix</keyword>
<dbReference type="Proteomes" id="UP000014227">
    <property type="component" value="Chromosome I"/>
</dbReference>
<feature type="transmembrane region" description="Helical" evidence="9">
    <location>
        <begin position="199"/>
        <end position="221"/>
    </location>
</feature>
<dbReference type="AlphaFoldDB" id="S0EVC7"/>
<dbReference type="OrthoDB" id="5792512at2"/>
<evidence type="ECO:0000313" key="11">
    <source>
        <dbReference type="Proteomes" id="UP000014227"/>
    </source>
</evidence>
<dbReference type="eggNOG" id="COG0628">
    <property type="taxonomic scope" value="Bacteria"/>
</dbReference>
<dbReference type="InParanoid" id="S0EVC7"/>
<protein>
    <submittedName>
        <fullName evidence="10">Predicted permease</fullName>
    </submittedName>
</protein>
<keyword evidence="5 9" id="KW-0812">Transmembrane</keyword>
<evidence type="ECO:0000256" key="2">
    <source>
        <dbReference type="ARBA" id="ARBA00009773"/>
    </source>
</evidence>
<dbReference type="KEGG" id="ccz:CCALI_01922"/>
<organism evidence="10 11">
    <name type="scientific">Chthonomonas calidirosea (strain DSM 23976 / ICMP 18418 / T49)</name>
    <dbReference type="NCBI Taxonomy" id="1303518"/>
    <lineage>
        <taxon>Bacteria</taxon>
        <taxon>Bacillati</taxon>
        <taxon>Armatimonadota</taxon>
        <taxon>Chthonomonadia</taxon>
        <taxon>Chthonomonadales</taxon>
        <taxon>Chthonomonadaceae</taxon>
        <taxon>Chthonomonas</taxon>
    </lineage>
</organism>
<dbReference type="GO" id="GO:0005886">
    <property type="term" value="C:plasma membrane"/>
    <property type="evidence" value="ECO:0007669"/>
    <property type="project" value="UniProtKB-SubCell"/>
</dbReference>
<evidence type="ECO:0000256" key="1">
    <source>
        <dbReference type="ARBA" id="ARBA00004651"/>
    </source>
</evidence>
<accession>S0EVC7</accession>
<reference evidence="11" key="1">
    <citation type="submission" date="2013-03" db="EMBL/GenBank/DDBJ databases">
        <title>Genome sequence of Chthonomonas calidirosea, the first sequenced genome from the Armatimonadetes phylum (formally candidate division OP10).</title>
        <authorList>
            <person name="Lee K.C.Y."/>
            <person name="Morgan X.C."/>
            <person name="Dunfield P.F."/>
            <person name="Tamas I."/>
            <person name="Houghton K.M."/>
            <person name="Vyssotski M."/>
            <person name="Ryan J.L.J."/>
            <person name="Lagutin K."/>
            <person name="McDonald I.R."/>
            <person name="Stott M.B."/>
        </authorList>
    </citation>
    <scope>NUCLEOTIDE SEQUENCE [LARGE SCALE GENOMIC DNA]</scope>
    <source>
        <strain evidence="11">DSM 23976 / ICMP 18418 / T49</strain>
    </source>
</reference>
<evidence type="ECO:0000256" key="9">
    <source>
        <dbReference type="SAM" id="Phobius"/>
    </source>
</evidence>
<comment type="similarity">
    <text evidence="2">Belongs to the autoinducer-2 exporter (AI-2E) (TC 2.A.86) family.</text>
</comment>
<dbReference type="STRING" id="454171.CP488_02172"/>
<evidence type="ECO:0000256" key="5">
    <source>
        <dbReference type="ARBA" id="ARBA00022692"/>
    </source>
</evidence>
<evidence type="ECO:0000256" key="6">
    <source>
        <dbReference type="ARBA" id="ARBA00022989"/>
    </source>
</evidence>
<evidence type="ECO:0000256" key="8">
    <source>
        <dbReference type="SAM" id="MobiDB-lite"/>
    </source>
</evidence>
<feature type="transmembrane region" description="Helical" evidence="9">
    <location>
        <begin position="283"/>
        <end position="316"/>
    </location>
</feature>
<proteinExistence type="inferred from homology"/>
<sequence>MNEPVPEFPENEPPVPPNPTFPAPAETGALEGGSFLPSYATYPFGWSRKSLRRFISLLLLFAVVLAFLYAVRAILPPFLIAFFLAALLEPSIRHQEQHGHLFRSRTQIILAYYLFAAAVLIVLAIKVFPLASDQFTSISHNLSQYYANIQSSVNTFLVHHEKLLRYFGVKQTNLQSLLNDRSGPAQKAITAFLKGVRDIIQALLDKITWLIIIPVATFFIMRDYPKLRAKFIWFFPESLQEQVDRISREVVDVFSAYLRGLVKICILLSICATLLFAALDVQYALFLGLLAGLFYAVPYIGNIITALSAAVVAFLSPHNVLGILHIHANSFPFALIVGGSFGLLAGVIFDQLVYPRVVGGSVGLHPVLSLFALTAGATLFGIWGMLLATPVAASIQIVFSYLFPRLAQAPPYHLYEDIPPKSAVTVHSLLPPRLMRAFKAAVAQMTGMWKSFRERRQGE</sequence>
<evidence type="ECO:0000313" key="10">
    <source>
        <dbReference type="EMBL" id="CCW35730.1"/>
    </source>
</evidence>
<dbReference type="Pfam" id="PF01594">
    <property type="entry name" value="AI-2E_transport"/>
    <property type="match status" value="1"/>
</dbReference>
<feature type="transmembrane region" description="Helical" evidence="9">
    <location>
        <begin position="328"/>
        <end position="349"/>
    </location>
</feature>
<evidence type="ECO:0000256" key="3">
    <source>
        <dbReference type="ARBA" id="ARBA00022448"/>
    </source>
</evidence>
<evidence type="ECO:0000256" key="7">
    <source>
        <dbReference type="ARBA" id="ARBA00023136"/>
    </source>
</evidence>
<dbReference type="GO" id="GO:0055085">
    <property type="term" value="P:transmembrane transport"/>
    <property type="evidence" value="ECO:0007669"/>
    <property type="project" value="TreeGrafter"/>
</dbReference>
<feature type="transmembrane region" description="Helical" evidence="9">
    <location>
        <begin position="256"/>
        <end position="277"/>
    </location>
</feature>
<comment type="subcellular location">
    <subcellularLocation>
        <location evidence="1">Cell membrane</location>
        <topology evidence="1">Multi-pass membrane protein</topology>
    </subcellularLocation>
</comment>
<name>S0EVC7_CHTCT</name>
<dbReference type="HOGENOM" id="CLU_528619_0_0_0"/>
<dbReference type="PATRIC" id="fig|1303518.3.peg.1978"/>
<feature type="transmembrane region" description="Helical" evidence="9">
    <location>
        <begin position="108"/>
        <end position="128"/>
    </location>
</feature>
<feature type="transmembrane region" description="Helical" evidence="9">
    <location>
        <begin position="54"/>
        <end position="87"/>
    </location>
</feature>
<dbReference type="RefSeq" id="WP_016483255.1">
    <property type="nucleotide sequence ID" value="NC_021487.1"/>
</dbReference>
<feature type="transmembrane region" description="Helical" evidence="9">
    <location>
        <begin position="369"/>
        <end position="402"/>
    </location>
</feature>
<dbReference type="InterPro" id="IPR002549">
    <property type="entry name" value="AI-2E-like"/>
</dbReference>
<keyword evidence="11" id="KW-1185">Reference proteome</keyword>
<dbReference type="EMBL" id="HF951689">
    <property type="protein sequence ID" value="CCW35730.1"/>
    <property type="molecule type" value="Genomic_DNA"/>
</dbReference>
<dbReference type="PANTHER" id="PTHR21716:SF53">
    <property type="entry name" value="PERMEASE PERM-RELATED"/>
    <property type="match status" value="1"/>
</dbReference>
<feature type="compositionally biased region" description="Pro residues" evidence="8">
    <location>
        <begin position="11"/>
        <end position="22"/>
    </location>
</feature>
<keyword evidence="7 9" id="KW-0472">Membrane</keyword>
<keyword evidence="3" id="KW-0813">Transport</keyword>
<gene>
    <name evidence="10" type="ORF">CCALI_01922</name>
</gene>